<feature type="compositionally biased region" description="Basic and acidic residues" evidence="1">
    <location>
        <begin position="61"/>
        <end position="75"/>
    </location>
</feature>
<feature type="compositionally biased region" description="Low complexity" evidence="1">
    <location>
        <begin position="41"/>
        <end position="59"/>
    </location>
</feature>
<proteinExistence type="predicted"/>
<feature type="domain" description="EF-hand" evidence="2">
    <location>
        <begin position="60"/>
        <end position="95"/>
    </location>
</feature>
<dbReference type="InterPro" id="IPR018247">
    <property type="entry name" value="EF_Hand_1_Ca_BS"/>
</dbReference>
<reference evidence="3 4" key="1">
    <citation type="submission" date="2020-08" db="EMBL/GenBank/DDBJ databases">
        <title>Genomic Encyclopedia of Type Strains, Phase IV (KMG-IV): sequencing the most valuable type-strain genomes for metagenomic binning, comparative biology and taxonomic classification.</title>
        <authorList>
            <person name="Goeker M."/>
        </authorList>
    </citation>
    <scope>NUCLEOTIDE SEQUENCE [LARGE SCALE GENOMIC DNA]</scope>
    <source>
        <strain evidence="3 4">DSM 100044</strain>
    </source>
</reference>
<dbReference type="InterPro" id="IPR011992">
    <property type="entry name" value="EF-hand-dom_pair"/>
</dbReference>
<dbReference type="SUPFAM" id="SSF47473">
    <property type="entry name" value="EF-hand"/>
    <property type="match status" value="1"/>
</dbReference>
<dbReference type="InterPro" id="IPR002048">
    <property type="entry name" value="EF_hand_dom"/>
</dbReference>
<evidence type="ECO:0000313" key="3">
    <source>
        <dbReference type="EMBL" id="MBB5713766.1"/>
    </source>
</evidence>
<accession>A0A7W9ET36</accession>
<name>A0A7W9ET36_9SPHN</name>
<dbReference type="PROSITE" id="PS50222">
    <property type="entry name" value="EF_HAND_2"/>
    <property type="match status" value="1"/>
</dbReference>
<dbReference type="Gene3D" id="1.10.238.10">
    <property type="entry name" value="EF-hand"/>
    <property type="match status" value="1"/>
</dbReference>
<dbReference type="EMBL" id="JACIJK010000002">
    <property type="protein sequence ID" value="MBB5713766.1"/>
    <property type="molecule type" value="Genomic_DNA"/>
</dbReference>
<dbReference type="AlphaFoldDB" id="A0A7W9ET36"/>
<keyword evidence="4" id="KW-1185">Reference proteome</keyword>
<gene>
    <name evidence="3" type="ORF">FHS94_000589</name>
</gene>
<evidence type="ECO:0000259" key="2">
    <source>
        <dbReference type="PROSITE" id="PS50222"/>
    </source>
</evidence>
<feature type="region of interest" description="Disordered" evidence="1">
    <location>
        <begin position="121"/>
        <end position="160"/>
    </location>
</feature>
<organism evidence="3 4">
    <name type="scientific">Sphingomonas aerophila</name>
    <dbReference type="NCBI Taxonomy" id="1344948"/>
    <lineage>
        <taxon>Bacteria</taxon>
        <taxon>Pseudomonadati</taxon>
        <taxon>Pseudomonadota</taxon>
        <taxon>Alphaproteobacteria</taxon>
        <taxon>Sphingomonadales</taxon>
        <taxon>Sphingomonadaceae</taxon>
        <taxon>Sphingomonas</taxon>
    </lineage>
</organism>
<dbReference type="Proteomes" id="UP000546200">
    <property type="component" value="Unassembled WGS sequence"/>
</dbReference>
<dbReference type="PROSITE" id="PS00018">
    <property type="entry name" value="EF_HAND_1"/>
    <property type="match status" value="3"/>
</dbReference>
<dbReference type="GO" id="GO:0005509">
    <property type="term" value="F:calcium ion binding"/>
    <property type="evidence" value="ECO:0007669"/>
    <property type="project" value="InterPro"/>
</dbReference>
<evidence type="ECO:0000256" key="1">
    <source>
        <dbReference type="SAM" id="MobiDB-lite"/>
    </source>
</evidence>
<protein>
    <recommendedName>
        <fullName evidence="2">EF-hand domain-containing protein</fullName>
    </recommendedName>
</protein>
<feature type="region of interest" description="Disordered" evidence="1">
    <location>
        <begin position="34"/>
        <end position="75"/>
    </location>
</feature>
<comment type="caution">
    <text evidence="3">The sequence shown here is derived from an EMBL/GenBank/DDBJ whole genome shotgun (WGS) entry which is preliminary data.</text>
</comment>
<dbReference type="CDD" id="cd00051">
    <property type="entry name" value="EFh"/>
    <property type="match status" value="1"/>
</dbReference>
<dbReference type="Pfam" id="PF13202">
    <property type="entry name" value="EF-hand_5"/>
    <property type="match status" value="2"/>
</dbReference>
<sequence length="160" mass="17503">MMWRYVAGAAAALLMVAAGLVLFNARARPDPVLPEQPLSVPAQAAAAGDDPLPDAAPEASQRAREEKRFDRYDKDRDGRITRDEYLLQRRKAYAKLDTNGDGRLSFDEWAAKTVTKFTGADADKSGSVTRTEFATTAPKRKARPRVNCPPATPAVRNDEG</sequence>
<evidence type="ECO:0000313" key="4">
    <source>
        <dbReference type="Proteomes" id="UP000546200"/>
    </source>
</evidence>